<dbReference type="EMBL" id="CAJNOM010000545">
    <property type="protein sequence ID" value="CAF1494001.1"/>
    <property type="molecule type" value="Genomic_DNA"/>
</dbReference>
<dbReference type="Proteomes" id="UP000663877">
    <property type="component" value="Unassembled WGS sequence"/>
</dbReference>
<feature type="compositionally biased region" description="Basic residues" evidence="1">
    <location>
        <begin position="75"/>
        <end position="93"/>
    </location>
</feature>
<sequence>MAHITNGHTTNKINRIQDDEKELLFQLREIYASDYRKYSEHIRRESNIPLSIKKIYKLLDERKAYRRISDYFHRTRRSTKARSSRCKDRHKSYYRSSARHISPETESMSVIQRINRMDDGEDDDDDDDDDISNHHHQQSDNSNMLNDSDEISDTIHTRNVYKQQQQQQQQQQQIQPSSSSISPKHQQSTITSTSSKPNLLSIRANIEKALRELDRAIISKSDSIMEVFDNEQQQQQQQSLTEKINYLSTGHSNLDDIVRSLSTVVSQEQENTRLLIRESSSLLDDDNDRTEQILTQQSIRQVIERLNALVDRGHSIYDRVESILSEF</sequence>
<keyword evidence="4" id="KW-1185">Reference proteome</keyword>
<gene>
    <name evidence="2" type="ORF">BJG266_LOCUS25013</name>
    <name evidence="3" type="ORF">QVE165_LOCUS43063</name>
</gene>
<protein>
    <submittedName>
        <fullName evidence="2">Uncharacterized protein</fullName>
    </submittedName>
</protein>
<evidence type="ECO:0000313" key="3">
    <source>
        <dbReference type="EMBL" id="CAF1494001.1"/>
    </source>
</evidence>
<accession>A0A814TVP9</accession>
<evidence type="ECO:0000313" key="4">
    <source>
        <dbReference type="Proteomes" id="UP000663832"/>
    </source>
</evidence>
<evidence type="ECO:0000256" key="1">
    <source>
        <dbReference type="SAM" id="MobiDB-lite"/>
    </source>
</evidence>
<evidence type="ECO:0000313" key="2">
    <source>
        <dbReference type="EMBL" id="CAF1167695.1"/>
    </source>
</evidence>
<dbReference type="OrthoDB" id="10004526at2759"/>
<evidence type="ECO:0000313" key="5">
    <source>
        <dbReference type="Proteomes" id="UP000663877"/>
    </source>
</evidence>
<proteinExistence type="predicted"/>
<dbReference type="Proteomes" id="UP000663832">
    <property type="component" value="Unassembled WGS sequence"/>
</dbReference>
<feature type="compositionally biased region" description="Acidic residues" evidence="1">
    <location>
        <begin position="119"/>
        <end position="130"/>
    </location>
</feature>
<dbReference type="AlphaFoldDB" id="A0A814TVP9"/>
<feature type="region of interest" description="Disordered" evidence="1">
    <location>
        <begin position="75"/>
        <end position="195"/>
    </location>
</feature>
<dbReference type="EMBL" id="CAJNOI010000186">
    <property type="protein sequence ID" value="CAF1167695.1"/>
    <property type="molecule type" value="Genomic_DNA"/>
</dbReference>
<feature type="compositionally biased region" description="Low complexity" evidence="1">
    <location>
        <begin position="162"/>
        <end position="188"/>
    </location>
</feature>
<name>A0A814TVP9_9BILA</name>
<reference evidence="2" key="1">
    <citation type="submission" date="2021-02" db="EMBL/GenBank/DDBJ databases">
        <authorList>
            <person name="Nowell W R."/>
        </authorList>
    </citation>
    <scope>NUCLEOTIDE SEQUENCE</scope>
</reference>
<organism evidence="2 5">
    <name type="scientific">Adineta steineri</name>
    <dbReference type="NCBI Taxonomy" id="433720"/>
    <lineage>
        <taxon>Eukaryota</taxon>
        <taxon>Metazoa</taxon>
        <taxon>Spiralia</taxon>
        <taxon>Gnathifera</taxon>
        <taxon>Rotifera</taxon>
        <taxon>Eurotatoria</taxon>
        <taxon>Bdelloidea</taxon>
        <taxon>Adinetida</taxon>
        <taxon>Adinetidae</taxon>
        <taxon>Adineta</taxon>
    </lineage>
</organism>
<comment type="caution">
    <text evidence="2">The sequence shown here is derived from an EMBL/GenBank/DDBJ whole genome shotgun (WGS) entry which is preliminary data.</text>
</comment>